<sequence length="218" mass="22499">MKKVEEMIGAWVDNNLDEAEAARMAALAAEVPSVAAKADRLRHIGELVRAAVPEEPVSDELLERMGLKEAPESNVVDFVSASSGRTGRVTNPAEPKKRTSWSWDMRRAAAVLVLAGTGLSVFGLASLSVTKPEEAQYHVLGDKPVAGSAADILVLFDAGTGTVQAKTAAAAVGAKIVGPATSAGAWKLAAGEGGRDAALKALRARPDVVLAEPLGGEP</sequence>
<dbReference type="Proteomes" id="UP000552700">
    <property type="component" value="Unassembled WGS sequence"/>
</dbReference>
<accession>A0A841J947</accession>
<keyword evidence="1" id="KW-0812">Transmembrane</keyword>
<organism evidence="2 3">
    <name type="scientific">Sphingobium subterraneum</name>
    <dbReference type="NCBI Taxonomy" id="627688"/>
    <lineage>
        <taxon>Bacteria</taxon>
        <taxon>Pseudomonadati</taxon>
        <taxon>Pseudomonadota</taxon>
        <taxon>Alphaproteobacteria</taxon>
        <taxon>Sphingomonadales</taxon>
        <taxon>Sphingomonadaceae</taxon>
        <taxon>Sphingobium</taxon>
    </lineage>
</organism>
<evidence type="ECO:0000256" key="1">
    <source>
        <dbReference type="SAM" id="Phobius"/>
    </source>
</evidence>
<name>A0A841J947_9SPHN</name>
<dbReference type="AlphaFoldDB" id="A0A841J947"/>
<keyword evidence="1" id="KW-0472">Membrane</keyword>
<evidence type="ECO:0000313" key="2">
    <source>
        <dbReference type="EMBL" id="MBB6125035.1"/>
    </source>
</evidence>
<evidence type="ECO:0000313" key="3">
    <source>
        <dbReference type="Proteomes" id="UP000552700"/>
    </source>
</evidence>
<protein>
    <submittedName>
        <fullName evidence="2">ABC-type Fe3+-siderophore transport system permease subunit</fullName>
    </submittedName>
</protein>
<feature type="transmembrane region" description="Helical" evidence="1">
    <location>
        <begin position="108"/>
        <end position="129"/>
    </location>
</feature>
<proteinExistence type="predicted"/>
<gene>
    <name evidence="2" type="ORF">FHS92_002792</name>
</gene>
<dbReference type="RefSeq" id="WP_184081347.1">
    <property type="nucleotide sequence ID" value="NZ_JACIJP010000005.1"/>
</dbReference>
<comment type="caution">
    <text evidence="2">The sequence shown here is derived from an EMBL/GenBank/DDBJ whole genome shotgun (WGS) entry which is preliminary data.</text>
</comment>
<dbReference type="EMBL" id="JACIJP010000005">
    <property type="protein sequence ID" value="MBB6125035.1"/>
    <property type="molecule type" value="Genomic_DNA"/>
</dbReference>
<reference evidence="2 3" key="1">
    <citation type="submission" date="2020-08" db="EMBL/GenBank/DDBJ databases">
        <title>Genomic Encyclopedia of Type Strains, Phase IV (KMG-IV): sequencing the most valuable type-strain genomes for metagenomic binning, comparative biology and taxonomic classification.</title>
        <authorList>
            <person name="Goeker M."/>
        </authorList>
    </citation>
    <scope>NUCLEOTIDE SEQUENCE [LARGE SCALE GENOMIC DNA]</scope>
    <source>
        <strain evidence="2 3">DSM 102255</strain>
    </source>
</reference>
<keyword evidence="3" id="KW-1185">Reference proteome</keyword>
<keyword evidence="1" id="KW-1133">Transmembrane helix</keyword>